<dbReference type="Pfam" id="PF02687">
    <property type="entry name" value="FtsX"/>
    <property type="match status" value="1"/>
</dbReference>
<accession>H8L4C2</accession>
<dbReference type="PANTHER" id="PTHR30572:SF4">
    <property type="entry name" value="ABC TRANSPORTER PERMEASE YTRF"/>
    <property type="match status" value="1"/>
</dbReference>
<comment type="similarity">
    <text evidence="6">Belongs to the ABC-4 integral membrane protein family.</text>
</comment>
<dbReference type="Proteomes" id="UP000005234">
    <property type="component" value="Chromosome"/>
</dbReference>
<reference evidence="10" key="1">
    <citation type="submission" date="2012-02" db="EMBL/GenBank/DDBJ databases">
        <title>The complete genome of Frateuria aurantia DSM 6220.</title>
        <authorList>
            <consortium name="US DOE Joint Genome Institute (JGI-PGF)"/>
            <person name="Lucas S."/>
            <person name="Copeland A."/>
            <person name="Lapidus A."/>
            <person name="Glavina del Rio T."/>
            <person name="Dalin E."/>
            <person name="Tice H."/>
            <person name="Bruce D."/>
            <person name="Goodwin L."/>
            <person name="Pitluck S."/>
            <person name="Peters L."/>
            <person name="Ovchinnikova G."/>
            <person name="Teshima H."/>
            <person name="Kyrpides N."/>
            <person name="Mavromatis K."/>
            <person name="Ivanova N."/>
            <person name="Brettin T."/>
            <person name="Detter J.C."/>
            <person name="Han C."/>
            <person name="Larimer F."/>
            <person name="Land M."/>
            <person name="Hauser L."/>
            <person name="Markowitz V."/>
            <person name="Cheng J.-F."/>
            <person name="Hugenholtz P."/>
            <person name="Woyke T."/>
            <person name="Wu D."/>
            <person name="Brambilla E."/>
            <person name="Klenk H.-P."/>
            <person name="Eisen J.A."/>
        </authorList>
    </citation>
    <scope>NUCLEOTIDE SEQUENCE</scope>
    <source>
        <strain evidence="10">DSM 6220</strain>
    </source>
</reference>
<dbReference type="STRING" id="767434.Fraau_0468"/>
<keyword evidence="2" id="KW-1003">Cell membrane</keyword>
<evidence type="ECO:0000256" key="5">
    <source>
        <dbReference type="ARBA" id="ARBA00023136"/>
    </source>
</evidence>
<evidence type="ECO:0000259" key="8">
    <source>
        <dbReference type="Pfam" id="PF02687"/>
    </source>
</evidence>
<feature type="domain" description="MacB-like periplasmic core" evidence="9">
    <location>
        <begin position="53"/>
        <end position="219"/>
    </location>
</feature>
<sequence length="401" mass="43550">MNPVVMIRSLRRHPVPALMLVLEMALACAVLGNVLHMLERRFAAIHRVEHIDEASLAFLTIDNRGASDNADTISRELLALKAIPGVSAAAQSNSLPLSHNVWGGSLRLDPTTQDWTDASTYILGLDGSQVLGLKLVQGRDFRADDYAAGDIRAGSSPTAPVVILSQSLARRLWPGQSPLGKVVYDSAGRHTVIGVARNVLVPEIGVNGPNGNYDEAFYPSRPSMDMRYDLIRTDPRQMPRVLRQAQQALYGIDPQALIYAGEFGSERRAYFATDRSMVWMLSLVSVVMLAATALGVVGLTSFWVGQRRGQIGIRRALGARRRDVLAYFQGENLLLSVAGGGLGMLLGYGLNLYLMRHYEFVHLPAAYLWSGALALLLLGQLAVLGPALKASRISPVVAMRG</sequence>
<feature type="domain" description="ABC3 transporter permease C-terminal" evidence="8">
    <location>
        <begin position="283"/>
        <end position="395"/>
    </location>
</feature>
<evidence type="ECO:0000256" key="7">
    <source>
        <dbReference type="SAM" id="Phobius"/>
    </source>
</evidence>
<feature type="transmembrane region" description="Helical" evidence="7">
    <location>
        <begin position="277"/>
        <end position="304"/>
    </location>
</feature>
<evidence type="ECO:0000313" key="10">
    <source>
        <dbReference type="EMBL" id="AFC84955.1"/>
    </source>
</evidence>
<keyword evidence="3 7" id="KW-0812">Transmembrane</keyword>
<dbReference type="GO" id="GO:0022857">
    <property type="term" value="F:transmembrane transporter activity"/>
    <property type="evidence" value="ECO:0007669"/>
    <property type="project" value="TreeGrafter"/>
</dbReference>
<organism evidence="10 11">
    <name type="scientific">Frateuria aurantia (strain ATCC 33424 / DSM 6220 / KCTC 2777 / LMG 1558 / NBRC 3245 / NCIMB 13370)</name>
    <name type="common">Acetobacter aurantius</name>
    <dbReference type="NCBI Taxonomy" id="767434"/>
    <lineage>
        <taxon>Bacteria</taxon>
        <taxon>Pseudomonadati</taxon>
        <taxon>Pseudomonadota</taxon>
        <taxon>Gammaproteobacteria</taxon>
        <taxon>Lysobacterales</taxon>
        <taxon>Rhodanobacteraceae</taxon>
        <taxon>Frateuria</taxon>
    </lineage>
</organism>
<evidence type="ECO:0000256" key="4">
    <source>
        <dbReference type="ARBA" id="ARBA00022989"/>
    </source>
</evidence>
<dbReference type="InterPro" id="IPR050250">
    <property type="entry name" value="Macrolide_Exporter_MacB"/>
</dbReference>
<dbReference type="AlphaFoldDB" id="H8L4C2"/>
<dbReference type="InterPro" id="IPR025857">
    <property type="entry name" value="MacB_PCD"/>
</dbReference>
<keyword evidence="5 7" id="KW-0472">Membrane</keyword>
<comment type="subcellular location">
    <subcellularLocation>
        <location evidence="1">Cell membrane</location>
        <topology evidence="1">Multi-pass membrane protein</topology>
    </subcellularLocation>
</comment>
<dbReference type="PANTHER" id="PTHR30572">
    <property type="entry name" value="MEMBRANE COMPONENT OF TRANSPORTER-RELATED"/>
    <property type="match status" value="1"/>
</dbReference>
<dbReference type="KEGG" id="fau:Fraau_0468"/>
<dbReference type="HOGENOM" id="CLU_056182_0_0_6"/>
<dbReference type="InterPro" id="IPR003838">
    <property type="entry name" value="ABC3_permease_C"/>
</dbReference>
<dbReference type="eggNOG" id="COG0577">
    <property type="taxonomic scope" value="Bacteria"/>
</dbReference>
<evidence type="ECO:0000259" key="9">
    <source>
        <dbReference type="Pfam" id="PF12704"/>
    </source>
</evidence>
<keyword evidence="11" id="KW-1185">Reference proteome</keyword>
<protein>
    <submittedName>
        <fullName evidence="10">ABC-type antimicrobial peptide transport system, permease component</fullName>
    </submittedName>
</protein>
<feature type="transmembrane region" description="Helical" evidence="7">
    <location>
        <begin position="366"/>
        <end position="384"/>
    </location>
</feature>
<feature type="transmembrane region" description="Helical" evidence="7">
    <location>
        <begin position="324"/>
        <end position="346"/>
    </location>
</feature>
<dbReference type="Pfam" id="PF12704">
    <property type="entry name" value="MacB_PCD"/>
    <property type="match status" value="1"/>
</dbReference>
<gene>
    <name evidence="10" type="ordered locus">Fraau_0468</name>
</gene>
<evidence type="ECO:0000256" key="6">
    <source>
        <dbReference type="ARBA" id="ARBA00038076"/>
    </source>
</evidence>
<evidence type="ECO:0000256" key="1">
    <source>
        <dbReference type="ARBA" id="ARBA00004651"/>
    </source>
</evidence>
<name>H8L4C2_FRAAD</name>
<proteinExistence type="inferred from homology"/>
<dbReference type="OrthoDB" id="9770036at2"/>
<evidence type="ECO:0000256" key="3">
    <source>
        <dbReference type="ARBA" id="ARBA00022692"/>
    </source>
</evidence>
<evidence type="ECO:0000256" key="2">
    <source>
        <dbReference type="ARBA" id="ARBA00022475"/>
    </source>
</evidence>
<dbReference type="GO" id="GO:0005886">
    <property type="term" value="C:plasma membrane"/>
    <property type="evidence" value="ECO:0007669"/>
    <property type="project" value="UniProtKB-SubCell"/>
</dbReference>
<dbReference type="EMBL" id="CP003350">
    <property type="protein sequence ID" value="AFC84955.1"/>
    <property type="molecule type" value="Genomic_DNA"/>
</dbReference>
<evidence type="ECO:0000313" key="11">
    <source>
        <dbReference type="Proteomes" id="UP000005234"/>
    </source>
</evidence>
<keyword evidence="4 7" id="KW-1133">Transmembrane helix</keyword>